<feature type="compositionally biased region" description="Polar residues" evidence="2">
    <location>
        <begin position="328"/>
        <end position="337"/>
    </location>
</feature>
<reference evidence="3" key="1">
    <citation type="journal article" date="2020" name="Nature">
        <title>Giant virus diversity and host interactions through global metagenomics.</title>
        <authorList>
            <person name="Schulz F."/>
            <person name="Roux S."/>
            <person name="Paez-Espino D."/>
            <person name="Jungbluth S."/>
            <person name="Walsh D.A."/>
            <person name="Denef V.J."/>
            <person name="McMahon K.D."/>
            <person name="Konstantinidis K.T."/>
            <person name="Eloe-Fadrosh E.A."/>
            <person name="Kyrpides N.C."/>
            <person name="Woyke T."/>
        </authorList>
    </citation>
    <scope>NUCLEOTIDE SEQUENCE</scope>
    <source>
        <strain evidence="3">GVMAG-S-3300013094-100</strain>
    </source>
</reference>
<dbReference type="EMBL" id="MN740978">
    <property type="protein sequence ID" value="QHU21081.1"/>
    <property type="molecule type" value="Genomic_DNA"/>
</dbReference>
<dbReference type="AlphaFoldDB" id="A0A6C0KV26"/>
<accession>A0A6C0KV26</accession>
<feature type="compositionally biased region" description="Low complexity" evidence="2">
    <location>
        <begin position="95"/>
        <end position="106"/>
    </location>
</feature>
<evidence type="ECO:0000313" key="3">
    <source>
        <dbReference type="EMBL" id="QHU21081.1"/>
    </source>
</evidence>
<dbReference type="InterPro" id="IPR043910">
    <property type="entry name" value="DUF5767"/>
</dbReference>
<proteinExistence type="predicted"/>
<dbReference type="Pfam" id="PF19071">
    <property type="entry name" value="DUF5767"/>
    <property type="match status" value="1"/>
</dbReference>
<feature type="region of interest" description="Disordered" evidence="2">
    <location>
        <begin position="26"/>
        <end position="143"/>
    </location>
</feature>
<feature type="compositionally biased region" description="Gly residues" evidence="2">
    <location>
        <begin position="361"/>
        <end position="376"/>
    </location>
</feature>
<feature type="compositionally biased region" description="Low complexity" evidence="2">
    <location>
        <begin position="57"/>
        <end position="70"/>
    </location>
</feature>
<evidence type="ECO:0000256" key="1">
    <source>
        <dbReference type="SAM" id="Coils"/>
    </source>
</evidence>
<keyword evidence="1" id="KW-0175">Coiled coil</keyword>
<feature type="compositionally biased region" description="Low complexity" evidence="2">
    <location>
        <begin position="482"/>
        <end position="492"/>
    </location>
</feature>
<evidence type="ECO:0000256" key="2">
    <source>
        <dbReference type="SAM" id="MobiDB-lite"/>
    </source>
</evidence>
<organism evidence="3">
    <name type="scientific">viral metagenome</name>
    <dbReference type="NCBI Taxonomy" id="1070528"/>
    <lineage>
        <taxon>unclassified sequences</taxon>
        <taxon>metagenomes</taxon>
        <taxon>organismal metagenomes</taxon>
    </lineage>
</organism>
<feature type="compositionally biased region" description="Acidic residues" evidence="2">
    <location>
        <begin position="121"/>
        <end position="131"/>
    </location>
</feature>
<feature type="region of interest" description="Disordered" evidence="2">
    <location>
        <begin position="472"/>
        <end position="492"/>
    </location>
</feature>
<name>A0A6C0KV26_9ZZZZ</name>
<feature type="region of interest" description="Disordered" evidence="2">
    <location>
        <begin position="318"/>
        <end position="376"/>
    </location>
</feature>
<feature type="coiled-coil region" evidence="1">
    <location>
        <begin position="144"/>
        <end position="174"/>
    </location>
</feature>
<protein>
    <submittedName>
        <fullName evidence="3">Uncharacterized protein</fullName>
    </submittedName>
</protein>
<sequence length="492" mass="54232">MHRSIVIDGGNDDVIEIGGSMPTFKIPQRSFNAPVTGMSGPSLGSDSLINRRKVNGEVLSMSGSSSPSEYSETDSETRSQKGGGFFSPKTPSPPSYRQQQQPIYSQNTGYGGNNGSKVQSEDDDDDDDDDGGQNGQNSQEDNMQRRFQAERTRLEQELQEKKEILYQMSRLESKGYPLPRKFSMQSDIEEMRAEYQRIVREKEIDASVRFQRKMMMALVTGVEFVNTRFDPFEVKLDGWSEQVHENIDDYDDIFEELHDKYKSTGKKMAPELRLFMSLSGSAFMFHLTNSMFKQSKLPDVEEVIRSDPSLMKHFQEAAMRSHRGGSGNSNTTTYNENSRQSVPQPPPPPQHQVPQSQSSRTGGGGGLGGGGGGGGLSGGLFSMVGSLLSGPTIMQQQQQQPRFNTSASVIEQDGDDDIENIIDNINSEIKVQPTQNMGSGSRIESMSVTDDEITSIIEDTADLNGILINGNKAPTRRGGGRKTTATSRTLNL</sequence>